<dbReference type="EMBL" id="GGEC01078649">
    <property type="protein sequence ID" value="MBX59133.1"/>
    <property type="molecule type" value="Transcribed_RNA"/>
</dbReference>
<reference evidence="1" key="1">
    <citation type="submission" date="2018-02" db="EMBL/GenBank/DDBJ databases">
        <title>Rhizophora mucronata_Transcriptome.</title>
        <authorList>
            <person name="Meera S.P."/>
            <person name="Sreeshan A."/>
            <person name="Augustine A."/>
        </authorList>
    </citation>
    <scope>NUCLEOTIDE SEQUENCE</scope>
    <source>
        <tissue evidence="1">Leaf</tissue>
    </source>
</reference>
<organism evidence="1">
    <name type="scientific">Rhizophora mucronata</name>
    <name type="common">Asiatic mangrove</name>
    <dbReference type="NCBI Taxonomy" id="61149"/>
    <lineage>
        <taxon>Eukaryota</taxon>
        <taxon>Viridiplantae</taxon>
        <taxon>Streptophyta</taxon>
        <taxon>Embryophyta</taxon>
        <taxon>Tracheophyta</taxon>
        <taxon>Spermatophyta</taxon>
        <taxon>Magnoliopsida</taxon>
        <taxon>eudicotyledons</taxon>
        <taxon>Gunneridae</taxon>
        <taxon>Pentapetalae</taxon>
        <taxon>rosids</taxon>
        <taxon>fabids</taxon>
        <taxon>Malpighiales</taxon>
        <taxon>Rhizophoraceae</taxon>
        <taxon>Rhizophora</taxon>
    </lineage>
</organism>
<sequence>MVNNFTGPKDFGLLVLACISRGTLEFTVTLSTERVGQWPTGGCANAGLTSILVVSIL</sequence>
<dbReference type="AlphaFoldDB" id="A0A2P2PWV9"/>
<name>A0A2P2PWV9_RHIMU</name>
<accession>A0A2P2PWV9</accession>
<evidence type="ECO:0000313" key="1">
    <source>
        <dbReference type="EMBL" id="MBX59133.1"/>
    </source>
</evidence>
<proteinExistence type="predicted"/>
<protein>
    <submittedName>
        <fullName evidence="1">Uncharacterized protein</fullName>
    </submittedName>
</protein>